<dbReference type="EC" id="7.2.2.12" evidence="10"/>
<keyword evidence="15" id="KW-0378">Hydrolase</keyword>
<dbReference type="InterPro" id="IPR023214">
    <property type="entry name" value="HAD_sf"/>
</dbReference>
<dbReference type="SUPFAM" id="SSF81665">
    <property type="entry name" value="Calcium ATPase, transmembrane domain M"/>
    <property type="match status" value="1"/>
</dbReference>
<keyword evidence="4 12" id="KW-0479">Metal-binding</keyword>
<dbReference type="Gene3D" id="3.40.50.1000">
    <property type="entry name" value="HAD superfamily/HAD-like"/>
    <property type="match status" value="1"/>
</dbReference>
<dbReference type="GO" id="GO:0015086">
    <property type="term" value="F:cadmium ion transmembrane transporter activity"/>
    <property type="evidence" value="ECO:0007669"/>
    <property type="project" value="TreeGrafter"/>
</dbReference>
<dbReference type="InterPro" id="IPR059000">
    <property type="entry name" value="ATPase_P-type_domA"/>
</dbReference>
<dbReference type="PANTHER" id="PTHR48085">
    <property type="entry name" value="CADMIUM/ZINC-TRANSPORTING ATPASE HMA2-RELATED"/>
    <property type="match status" value="1"/>
</dbReference>
<dbReference type="Gene3D" id="3.30.70.100">
    <property type="match status" value="1"/>
</dbReference>
<dbReference type="InterPro" id="IPR023299">
    <property type="entry name" value="ATPase_P-typ_cyto_dom_N"/>
</dbReference>
<dbReference type="eggNOG" id="COG2217">
    <property type="taxonomic scope" value="Bacteria"/>
</dbReference>
<dbReference type="PROSITE" id="PS00154">
    <property type="entry name" value="ATPASE_E1_E2"/>
    <property type="match status" value="1"/>
</dbReference>
<evidence type="ECO:0000256" key="12">
    <source>
        <dbReference type="RuleBase" id="RU362081"/>
    </source>
</evidence>
<keyword evidence="6 12" id="KW-0067">ATP-binding</keyword>
<dbReference type="SFLD" id="SFLDG00002">
    <property type="entry name" value="C1.7:_P-type_atpase_like"/>
    <property type="match status" value="1"/>
</dbReference>
<reference evidence="15 16" key="1">
    <citation type="submission" date="2014-05" db="EMBL/GenBank/DDBJ databases">
        <title>ATOL: Assembling a taxonomically balanced genome-scale reconstruction of the evolutionary history of the Enterobacteriaceae.</title>
        <authorList>
            <person name="Plunkett G.III."/>
            <person name="Neeno-Eckwall E.C."/>
            <person name="Glasner J.D."/>
            <person name="Perna N.T."/>
        </authorList>
    </citation>
    <scope>NUCLEOTIDE SEQUENCE [LARGE SCALE GENOMIC DNA]</scope>
    <source>
        <strain evidence="15 16">ATCC 33301</strain>
    </source>
</reference>
<comment type="catalytic activity">
    <reaction evidence="11">
        <text>Zn(2+)(in) + ATP + H2O = Zn(2+)(out) + ADP + phosphate + H(+)</text>
        <dbReference type="Rhea" id="RHEA:20621"/>
        <dbReference type="ChEBI" id="CHEBI:15377"/>
        <dbReference type="ChEBI" id="CHEBI:15378"/>
        <dbReference type="ChEBI" id="CHEBI:29105"/>
        <dbReference type="ChEBI" id="CHEBI:30616"/>
        <dbReference type="ChEBI" id="CHEBI:43474"/>
        <dbReference type="ChEBI" id="CHEBI:456216"/>
        <dbReference type="EC" id="7.2.2.12"/>
    </reaction>
</comment>
<dbReference type="InterPro" id="IPR018303">
    <property type="entry name" value="ATPase_P-typ_P_site"/>
</dbReference>
<feature type="region of interest" description="Disordered" evidence="13">
    <location>
        <begin position="1"/>
        <end position="23"/>
    </location>
</feature>
<dbReference type="SFLD" id="SFLDF00027">
    <property type="entry name" value="p-type_atpase"/>
    <property type="match status" value="1"/>
</dbReference>
<comment type="caution">
    <text evidence="15">The sequence shown here is derived from an EMBL/GenBank/DDBJ whole genome shotgun (WGS) entry which is preliminary data.</text>
</comment>
<feature type="transmembrane region" description="Helical" evidence="12">
    <location>
        <begin position="145"/>
        <end position="164"/>
    </location>
</feature>
<name>A0A085JIP2_9GAMM</name>
<dbReference type="GO" id="GO:0016463">
    <property type="term" value="F:P-type zinc transporter activity"/>
    <property type="evidence" value="ECO:0007669"/>
    <property type="project" value="UniProtKB-EC"/>
</dbReference>
<dbReference type="SUPFAM" id="SSF56784">
    <property type="entry name" value="HAD-like"/>
    <property type="match status" value="1"/>
</dbReference>
<feature type="domain" description="HMA" evidence="14">
    <location>
        <begin position="63"/>
        <end position="127"/>
    </location>
</feature>
<dbReference type="InterPro" id="IPR036412">
    <property type="entry name" value="HAD-like_sf"/>
</dbReference>
<keyword evidence="16" id="KW-1185">Reference proteome</keyword>
<proteinExistence type="inferred from homology"/>
<dbReference type="GO" id="GO:0016887">
    <property type="term" value="F:ATP hydrolysis activity"/>
    <property type="evidence" value="ECO:0007669"/>
    <property type="project" value="InterPro"/>
</dbReference>
<gene>
    <name evidence="15" type="ORF">GTPT_1344</name>
</gene>
<keyword evidence="5 12" id="KW-0547">Nucleotide-binding</keyword>
<evidence type="ECO:0000256" key="7">
    <source>
        <dbReference type="ARBA" id="ARBA00022967"/>
    </source>
</evidence>
<dbReference type="PROSITE" id="PS50846">
    <property type="entry name" value="HMA_2"/>
    <property type="match status" value="1"/>
</dbReference>
<dbReference type="Proteomes" id="UP000028602">
    <property type="component" value="Unassembled WGS sequence"/>
</dbReference>
<dbReference type="NCBIfam" id="TIGR01494">
    <property type="entry name" value="ATPase_P-type"/>
    <property type="match status" value="1"/>
</dbReference>
<dbReference type="PRINTS" id="PR00119">
    <property type="entry name" value="CATATPASE"/>
</dbReference>
<dbReference type="Pfam" id="PF00702">
    <property type="entry name" value="Hydrolase"/>
    <property type="match status" value="1"/>
</dbReference>
<dbReference type="EMBL" id="JMPR01000023">
    <property type="protein sequence ID" value="KFD20338.1"/>
    <property type="molecule type" value="Genomic_DNA"/>
</dbReference>
<dbReference type="GO" id="GO:0046872">
    <property type="term" value="F:metal ion binding"/>
    <property type="evidence" value="ECO:0007669"/>
    <property type="project" value="UniProtKB-KW"/>
</dbReference>
<dbReference type="RefSeq" id="WP_081671493.1">
    <property type="nucleotide sequence ID" value="NZ_ATMJ01000069.1"/>
</dbReference>
<feature type="transmembrane region" description="Helical" evidence="12">
    <location>
        <begin position="731"/>
        <end position="753"/>
    </location>
</feature>
<organism evidence="15 16">
    <name type="scientific">Tatumella ptyseos ATCC 33301</name>
    <dbReference type="NCBI Taxonomy" id="1005995"/>
    <lineage>
        <taxon>Bacteria</taxon>
        <taxon>Pseudomonadati</taxon>
        <taxon>Pseudomonadota</taxon>
        <taxon>Gammaproteobacteria</taxon>
        <taxon>Enterobacterales</taxon>
        <taxon>Erwiniaceae</taxon>
        <taxon>Tatumella</taxon>
    </lineage>
</organism>
<dbReference type="InterPro" id="IPR051014">
    <property type="entry name" value="Cation_Transport_ATPase_IB"/>
</dbReference>
<dbReference type="Gene3D" id="2.70.150.10">
    <property type="entry name" value="Calcium-transporting ATPase, cytoplasmic transduction domain A"/>
    <property type="match status" value="1"/>
</dbReference>
<evidence type="ECO:0000256" key="2">
    <source>
        <dbReference type="ARBA" id="ARBA00006024"/>
    </source>
</evidence>
<dbReference type="GO" id="GO:0005886">
    <property type="term" value="C:plasma membrane"/>
    <property type="evidence" value="ECO:0007669"/>
    <property type="project" value="UniProtKB-SubCell"/>
</dbReference>
<feature type="transmembrane region" description="Helical" evidence="12">
    <location>
        <begin position="705"/>
        <end position="725"/>
    </location>
</feature>
<comment type="subcellular location">
    <subcellularLocation>
        <location evidence="12">Cell membrane</location>
    </subcellularLocation>
    <subcellularLocation>
        <location evidence="1">Membrane</location>
        <topology evidence="1">Multi-pass membrane protein</topology>
    </subcellularLocation>
</comment>
<dbReference type="SUPFAM" id="SSF55008">
    <property type="entry name" value="HMA, heavy metal-associated domain"/>
    <property type="match status" value="1"/>
</dbReference>
<protein>
    <recommendedName>
        <fullName evidence="10">P-type Zn(2+) transporter</fullName>
        <ecNumber evidence="10">7.2.2.12</ecNumber>
    </recommendedName>
</protein>
<dbReference type="InterPro" id="IPR023298">
    <property type="entry name" value="ATPase_P-typ_TM_dom_sf"/>
</dbReference>
<dbReference type="Pfam" id="PF00403">
    <property type="entry name" value="HMA"/>
    <property type="match status" value="1"/>
</dbReference>
<evidence type="ECO:0000313" key="16">
    <source>
        <dbReference type="Proteomes" id="UP000028602"/>
    </source>
</evidence>
<keyword evidence="12" id="KW-1003">Cell membrane</keyword>
<dbReference type="FunFam" id="2.70.150.10:FF:000002">
    <property type="entry name" value="Copper-transporting ATPase 1, putative"/>
    <property type="match status" value="1"/>
</dbReference>
<evidence type="ECO:0000256" key="4">
    <source>
        <dbReference type="ARBA" id="ARBA00022723"/>
    </source>
</evidence>
<evidence type="ECO:0000256" key="8">
    <source>
        <dbReference type="ARBA" id="ARBA00022989"/>
    </source>
</evidence>
<keyword evidence="9 12" id="KW-0472">Membrane</keyword>
<dbReference type="InterPro" id="IPR036163">
    <property type="entry name" value="HMA_dom_sf"/>
</dbReference>
<dbReference type="PRINTS" id="PR00941">
    <property type="entry name" value="CDATPASE"/>
</dbReference>
<feature type="transmembrane region" description="Helical" evidence="12">
    <location>
        <begin position="372"/>
        <end position="392"/>
    </location>
</feature>
<evidence type="ECO:0000259" key="14">
    <source>
        <dbReference type="PROSITE" id="PS50846"/>
    </source>
</evidence>
<dbReference type="Pfam" id="PF00122">
    <property type="entry name" value="E1-E2_ATPase"/>
    <property type="match status" value="1"/>
</dbReference>
<sequence length="761" mass="82175">MNNTNKNNRNSSACNTSQPSKKIPAIQRIVPEPEHRHAGGHCCTTAEPVLSPIPASVTLAEGNVTAIRIMQMDCPVEENLITGKLSGMAGVTDLKFDLIERVLTVTHRPDALEPVLQAIRSLGFEPELPDNTATHAPRPAAQVNYWPLVIAAVLAFSAEVLHWFRFPEGLQAAFAIIAVLLSGLKTYKKGWIAVKNLNLNINALMSVAVTGAILLRQWPEAAMVMVLFNVAELIEAKALDKARNAIDTLLRLAPEWMNVQQPDGSWQQMQPGEVPLSAIVRVKPGEKIGLDGVIISGHSTINQSAITGESLPAEKKADDAVFAGTFNESGSFDYKVTSTVKETTLARIIRSVESARASKAPTQRFVDQFARIYTPVIFLLAIVFAVIPPLLFAQSWSVWIYNALVMLVIACPCALVISTPVTLVSSLTAAARQGILIKGGMYIEQGRKLKWLALDKTGTLTHGQPEVTDVLSGDTPDAARVMMLAGSLSGLSDHPMSEALVRYSNNESRLPVEAFSAITGQGITGVIDGKQYWLGNRRLLSHQGIDVTDNEERYEALERQGKTLVFLGSQAGLLAVFALADTVKESSRQAIAELHQLGIKTLLLSGDNAFAVEEIARQVGIDHARSEQLPEDKLQAIEEYCRKGVTGMAGDGINDTPALARADIGFAMGMAGTDTAIETADVALMDDDLRKIPAFVRLSRRTGRILTQNISLALMIKLVFLIMTLCGSGTLWMAVFADVGASLLVVANGLRILRGTEAKKA</sequence>
<keyword evidence="3 12" id="KW-0812">Transmembrane</keyword>
<evidence type="ECO:0000256" key="5">
    <source>
        <dbReference type="ARBA" id="ARBA00022741"/>
    </source>
</evidence>
<dbReference type="InterPro" id="IPR027256">
    <property type="entry name" value="P-typ_ATPase_IB"/>
</dbReference>
<dbReference type="NCBIfam" id="TIGR01525">
    <property type="entry name" value="ATPase-IB_hvy"/>
    <property type="match status" value="1"/>
</dbReference>
<accession>A0A085JIP2</accession>
<evidence type="ECO:0000256" key="3">
    <source>
        <dbReference type="ARBA" id="ARBA00022692"/>
    </source>
</evidence>
<dbReference type="InterPro" id="IPR001757">
    <property type="entry name" value="P_typ_ATPase"/>
</dbReference>
<dbReference type="SFLD" id="SFLDS00003">
    <property type="entry name" value="Haloacid_Dehalogenase"/>
    <property type="match status" value="1"/>
</dbReference>
<comment type="similarity">
    <text evidence="2 12">Belongs to the cation transport ATPase (P-type) (TC 3.A.3) family. Type IB subfamily.</text>
</comment>
<keyword evidence="8 12" id="KW-1133">Transmembrane helix</keyword>
<dbReference type="Gene3D" id="3.40.1110.10">
    <property type="entry name" value="Calcium-transporting ATPase, cytoplasmic domain N"/>
    <property type="match status" value="1"/>
</dbReference>
<evidence type="ECO:0000256" key="9">
    <source>
        <dbReference type="ARBA" id="ARBA00023136"/>
    </source>
</evidence>
<keyword evidence="7" id="KW-1278">Translocase</keyword>
<evidence type="ECO:0000256" key="6">
    <source>
        <dbReference type="ARBA" id="ARBA00022840"/>
    </source>
</evidence>
<dbReference type="InterPro" id="IPR008250">
    <property type="entry name" value="ATPase_P-typ_transduc_dom_A_sf"/>
</dbReference>
<feature type="compositionally biased region" description="Low complexity" evidence="13">
    <location>
        <begin position="1"/>
        <end position="16"/>
    </location>
</feature>
<dbReference type="GO" id="GO:0005524">
    <property type="term" value="F:ATP binding"/>
    <property type="evidence" value="ECO:0007669"/>
    <property type="project" value="UniProtKB-UniRule"/>
</dbReference>
<dbReference type="InterPro" id="IPR006121">
    <property type="entry name" value="HMA_dom"/>
</dbReference>
<evidence type="ECO:0000256" key="1">
    <source>
        <dbReference type="ARBA" id="ARBA00004141"/>
    </source>
</evidence>
<dbReference type="PANTHER" id="PTHR48085:SF5">
    <property type="entry name" value="CADMIUM_ZINC-TRANSPORTING ATPASE HMA4-RELATED"/>
    <property type="match status" value="1"/>
</dbReference>
<evidence type="ECO:0000256" key="11">
    <source>
        <dbReference type="ARBA" id="ARBA00047308"/>
    </source>
</evidence>
<feature type="transmembrane region" description="Helical" evidence="12">
    <location>
        <begin position="170"/>
        <end position="187"/>
    </location>
</feature>
<dbReference type="InterPro" id="IPR044492">
    <property type="entry name" value="P_typ_ATPase_HD_dom"/>
</dbReference>
<dbReference type="SUPFAM" id="SSF81653">
    <property type="entry name" value="Calcium ATPase, transduction domain A"/>
    <property type="match status" value="1"/>
</dbReference>
<evidence type="ECO:0000256" key="13">
    <source>
        <dbReference type="SAM" id="MobiDB-lite"/>
    </source>
</evidence>
<evidence type="ECO:0000313" key="15">
    <source>
        <dbReference type="EMBL" id="KFD20338.1"/>
    </source>
</evidence>
<dbReference type="OrthoDB" id="9814270at2"/>
<dbReference type="AlphaFoldDB" id="A0A085JIP2"/>
<dbReference type="CDD" id="cd00371">
    <property type="entry name" value="HMA"/>
    <property type="match status" value="1"/>
</dbReference>
<evidence type="ECO:0000256" key="10">
    <source>
        <dbReference type="ARBA" id="ARBA00039097"/>
    </source>
</evidence>
<feature type="transmembrane region" description="Helical" evidence="12">
    <location>
        <begin position="398"/>
        <end position="417"/>
    </location>
</feature>